<dbReference type="Gene3D" id="3.30.160.60">
    <property type="entry name" value="Classic Zinc Finger"/>
    <property type="match status" value="1"/>
</dbReference>
<dbReference type="PROSITE" id="PS00028">
    <property type="entry name" value="ZINC_FINGER_C2H2_1"/>
    <property type="match status" value="1"/>
</dbReference>
<dbReference type="EMBL" id="HBEM01015749">
    <property type="protein sequence ID" value="CAD8451244.1"/>
    <property type="molecule type" value="Transcribed_RNA"/>
</dbReference>
<evidence type="ECO:0000313" key="2">
    <source>
        <dbReference type="EMBL" id="CAD8451244.1"/>
    </source>
</evidence>
<feature type="domain" description="C2H2-type" evidence="1">
    <location>
        <begin position="71"/>
        <end position="92"/>
    </location>
</feature>
<sequence>MDIEELQSDLSTPAENGITLQRHACKHGKKEFHTSRGLLQHNRHCSGAVTIENGDEMHWRSLYQMITLHKCVVCMRAFETVEGAKQHVLLSHPDKLQELKLNSAPSENRTRGANWGSRKVLL</sequence>
<gene>
    <name evidence="2" type="ORF">LAMO00422_LOCUS10866</name>
</gene>
<reference evidence="2" key="1">
    <citation type="submission" date="2021-01" db="EMBL/GenBank/DDBJ databases">
        <authorList>
            <person name="Corre E."/>
            <person name="Pelletier E."/>
            <person name="Niang G."/>
            <person name="Scheremetjew M."/>
            <person name="Finn R."/>
            <person name="Kale V."/>
            <person name="Holt S."/>
            <person name="Cochrane G."/>
            <person name="Meng A."/>
            <person name="Brown T."/>
            <person name="Cohen L."/>
        </authorList>
    </citation>
    <scope>NUCLEOTIDE SEQUENCE</scope>
    <source>
        <strain evidence="2">CCMP2058</strain>
    </source>
</reference>
<organism evidence="2">
    <name type="scientific">Amorphochlora amoebiformis</name>
    <dbReference type="NCBI Taxonomy" id="1561963"/>
    <lineage>
        <taxon>Eukaryota</taxon>
        <taxon>Sar</taxon>
        <taxon>Rhizaria</taxon>
        <taxon>Cercozoa</taxon>
        <taxon>Chlorarachniophyceae</taxon>
        <taxon>Amorphochlora</taxon>
    </lineage>
</organism>
<proteinExistence type="predicted"/>
<dbReference type="AlphaFoldDB" id="A0A7S0DDH7"/>
<name>A0A7S0DDH7_9EUKA</name>
<protein>
    <recommendedName>
        <fullName evidence="1">C2H2-type domain-containing protein</fullName>
    </recommendedName>
</protein>
<accession>A0A7S0DDH7</accession>
<dbReference type="InterPro" id="IPR013087">
    <property type="entry name" value="Znf_C2H2_type"/>
</dbReference>
<evidence type="ECO:0000259" key="1">
    <source>
        <dbReference type="PROSITE" id="PS00028"/>
    </source>
</evidence>